<evidence type="ECO:0008006" key="4">
    <source>
        <dbReference type="Google" id="ProtNLM"/>
    </source>
</evidence>
<evidence type="ECO:0000313" key="2">
    <source>
        <dbReference type="EMBL" id="PAY22269.1"/>
    </source>
</evidence>
<dbReference type="OrthoDB" id="4773731at2"/>
<keyword evidence="1" id="KW-0732">Signal</keyword>
<dbReference type="PROSITE" id="PS51257">
    <property type="entry name" value="PROKAR_LIPOPROTEIN"/>
    <property type="match status" value="1"/>
</dbReference>
<keyword evidence="3" id="KW-1185">Reference proteome</keyword>
<sequence>MRRAVLAAVIVTAAVSTSGCSPASLFGDDDSAGVPVPTAQQSGPLPSSQQFDRPFPVAGESWDATVTLSDLRIVPSTTYSDAVVVVDVRAVQASGQPELGPEDFSAFDPSGRPFERIENPAGTVEDPLVPSVLSFPGEEIRGMVAWTMPRGNRIGRIDVTAPRTIGSVTVTRQPEDPTAT</sequence>
<feature type="signal peptide" evidence="1">
    <location>
        <begin position="1"/>
        <end position="23"/>
    </location>
</feature>
<dbReference type="AlphaFoldDB" id="A0A2A2WM30"/>
<protein>
    <recommendedName>
        <fullName evidence="4">DUF4352 domain-containing protein</fullName>
    </recommendedName>
</protein>
<gene>
    <name evidence="2" type="ORF">CEY15_14300</name>
</gene>
<comment type="caution">
    <text evidence="2">The sequence shown here is derived from an EMBL/GenBank/DDBJ whole genome shotgun (WGS) entry which is preliminary data.</text>
</comment>
<evidence type="ECO:0000256" key="1">
    <source>
        <dbReference type="SAM" id="SignalP"/>
    </source>
</evidence>
<dbReference type="EMBL" id="NTGA01000026">
    <property type="protein sequence ID" value="PAY22269.1"/>
    <property type="molecule type" value="Genomic_DNA"/>
</dbReference>
<feature type="chain" id="PRO_5013081834" description="DUF4352 domain-containing protein" evidence="1">
    <location>
        <begin position="24"/>
        <end position="180"/>
    </location>
</feature>
<accession>A0A2A2WM30</accession>
<name>A0A2A2WM30_9ACTN</name>
<proteinExistence type="predicted"/>
<dbReference type="RefSeq" id="WP_095719006.1">
    <property type="nucleotide sequence ID" value="NZ_BAAAHZ010000013.1"/>
</dbReference>
<organism evidence="2 3">
    <name type="scientific">Dietzia natronolimnaea</name>
    <dbReference type="NCBI Taxonomy" id="161920"/>
    <lineage>
        <taxon>Bacteria</taxon>
        <taxon>Bacillati</taxon>
        <taxon>Actinomycetota</taxon>
        <taxon>Actinomycetes</taxon>
        <taxon>Mycobacteriales</taxon>
        <taxon>Dietziaceae</taxon>
        <taxon>Dietzia</taxon>
    </lineage>
</organism>
<dbReference type="Proteomes" id="UP000218810">
    <property type="component" value="Unassembled WGS sequence"/>
</dbReference>
<reference evidence="3" key="1">
    <citation type="submission" date="2017-09" db="EMBL/GenBank/DDBJ databases">
        <authorList>
            <person name="Zhang Y."/>
            <person name="Huang X."/>
            <person name="Liu J."/>
            <person name="Lu L."/>
            <person name="Peng K."/>
        </authorList>
    </citation>
    <scope>NUCLEOTIDE SEQUENCE [LARGE SCALE GENOMIC DNA]</scope>
    <source>
        <strain evidence="3">S-XJ-1</strain>
    </source>
</reference>
<evidence type="ECO:0000313" key="3">
    <source>
        <dbReference type="Proteomes" id="UP000218810"/>
    </source>
</evidence>